<evidence type="ECO:0000256" key="4">
    <source>
        <dbReference type="ARBA" id="ARBA00022598"/>
    </source>
</evidence>
<evidence type="ECO:0000256" key="7">
    <source>
        <dbReference type="ARBA" id="ARBA00022917"/>
    </source>
</evidence>
<keyword evidence="7" id="KW-0648">Protein biosynthesis</keyword>
<accession>A0A2M7QQB8</accession>
<protein>
    <recommendedName>
        <fullName evidence="2">glycine--tRNA ligase</fullName>
        <ecNumber evidence="2">6.1.1.14</ecNumber>
    </recommendedName>
</protein>
<keyword evidence="8" id="KW-0030">Aminoacyl-tRNA synthetase</keyword>
<dbReference type="SUPFAM" id="SSF55681">
    <property type="entry name" value="Class II aaRS and biotin synthetases"/>
    <property type="match status" value="1"/>
</dbReference>
<dbReference type="NCBIfam" id="NF003211">
    <property type="entry name" value="PRK04173.1"/>
    <property type="match status" value="1"/>
</dbReference>
<dbReference type="Pfam" id="PF03129">
    <property type="entry name" value="HGTP_anticodon"/>
    <property type="match status" value="1"/>
</dbReference>
<dbReference type="InterPro" id="IPR004154">
    <property type="entry name" value="Anticodon-bd"/>
</dbReference>
<dbReference type="PRINTS" id="PR01043">
    <property type="entry name" value="TRNASYNTHGLY"/>
</dbReference>
<dbReference type="GO" id="GO:0005737">
    <property type="term" value="C:cytoplasm"/>
    <property type="evidence" value="ECO:0007669"/>
    <property type="project" value="InterPro"/>
</dbReference>
<dbReference type="PANTHER" id="PTHR10745:SF8">
    <property type="entry name" value="DNA POLYMERASE SUBUNIT GAMMA-2, MITOCHONDRIAL"/>
    <property type="match status" value="1"/>
</dbReference>
<dbReference type="InterPro" id="IPR045864">
    <property type="entry name" value="aa-tRNA-synth_II/BPL/LPL"/>
</dbReference>
<dbReference type="InterPro" id="IPR033731">
    <property type="entry name" value="GlyRS-like_core"/>
</dbReference>
<dbReference type="FunFam" id="3.40.50.800:FF:000002">
    <property type="entry name" value="Glycine--tRNA ligase"/>
    <property type="match status" value="1"/>
</dbReference>
<dbReference type="InterPro" id="IPR002314">
    <property type="entry name" value="aa-tRNA-synt_IIb"/>
</dbReference>
<keyword evidence="4 10" id="KW-0436">Ligase</keyword>
<dbReference type="EMBL" id="PFLK01000117">
    <property type="protein sequence ID" value="PIY74030.1"/>
    <property type="molecule type" value="Genomic_DNA"/>
</dbReference>
<keyword evidence="3" id="KW-0963">Cytoplasm</keyword>
<sequence length="475" mass="55890">MENLMEKIVSLCKRRGFIFPSSEIYGGFASSYDFGPTGVLMKNDIKKAWWNEMLKFQENIVGLDTAILMSPKVWEASGHLTAGFADELIECKKCNRRFRYDQLEKLTLKDIEEELEKEGTIGIPEVLKSQGNEFRKKWRKCECGTIIKEGPRKFNLMMKTFVGPVEEEVANTYLRAETCQGIYINFENVLNSTRMKIPFGIAQIGKSFRNEITPKDFIYRIREFEQMEMQWFCHPKKADKFFEYWKEERMKWYLGLGMKKENLRFKEVPKSELPHYAKRAVDIEYKFPFGWKEIEGVHNRGDWDLSNHSKYSGKDLRYYDEEAKEKYFPYIVETSVGAERSLLAFLCDAYQEVKGGRTKTTETKKEIEILLKLDKKIAPIKIAILPLVRNKPELVKKAKEIYVLLKPHFVCQYDELGSIGRRYRRQDEIGTILAITIDFESLEQDDLTIRDRDTMSQERVKIKDLIKVLKEKLEN</sequence>
<keyword evidence="5" id="KW-0547">Nucleotide-binding</keyword>
<dbReference type="EC" id="6.1.1.14" evidence="2"/>
<dbReference type="CDD" id="cd00774">
    <property type="entry name" value="GlyRS-like_core"/>
    <property type="match status" value="1"/>
</dbReference>
<comment type="similarity">
    <text evidence="1">Belongs to the class-II aminoacyl-tRNA synthetase family.</text>
</comment>
<dbReference type="PROSITE" id="PS50862">
    <property type="entry name" value="AA_TRNA_LIGASE_II"/>
    <property type="match status" value="1"/>
</dbReference>
<dbReference type="Gene3D" id="3.40.50.800">
    <property type="entry name" value="Anticodon-binding domain"/>
    <property type="match status" value="1"/>
</dbReference>
<dbReference type="InterPro" id="IPR036621">
    <property type="entry name" value="Anticodon-bd_dom_sf"/>
</dbReference>
<dbReference type="GO" id="GO:0015966">
    <property type="term" value="P:diadenosine tetraphosphate biosynthetic process"/>
    <property type="evidence" value="ECO:0007669"/>
    <property type="project" value="UniProtKB-ARBA"/>
</dbReference>
<dbReference type="GO" id="GO:0004081">
    <property type="term" value="F:bis(5'-nucleosyl)-tetraphosphatase (asymmetrical) activity"/>
    <property type="evidence" value="ECO:0007669"/>
    <property type="project" value="UniProtKB-ARBA"/>
</dbReference>
<dbReference type="InterPro" id="IPR002315">
    <property type="entry name" value="tRNA-synt_gly"/>
</dbReference>
<name>A0A2M7QQB8_9BACT</name>
<comment type="caution">
    <text evidence="10">The sequence shown here is derived from an EMBL/GenBank/DDBJ whole genome shotgun (WGS) entry which is preliminary data.</text>
</comment>
<evidence type="ECO:0000256" key="2">
    <source>
        <dbReference type="ARBA" id="ARBA00012829"/>
    </source>
</evidence>
<dbReference type="GO" id="GO:0004820">
    <property type="term" value="F:glycine-tRNA ligase activity"/>
    <property type="evidence" value="ECO:0007669"/>
    <property type="project" value="UniProtKB-EC"/>
</dbReference>
<dbReference type="Pfam" id="PF00587">
    <property type="entry name" value="tRNA-synt_2b"/>
    <property type="match status" value="1"/>
</dbReference>
<evidence type="ECO:0000256" key="6">
    <source>
        <dbReference type="ARBA" id="ARBA00022840"/>
    </source>
</evidence>
<proteinExistence type="inferred from homology"/>
<gene>
    <name evidence="10" type="ORF">COY85_04385</name>
</gene>
<dbReference type="GO" id="GO:0006426">
    <property type="term" value="P:glycyl-tRNA aminoacylation"/>
    <property type="evidence" value="ECO:0007669"/>
    <property type="project" value="InterPro"/>
</dbReference>
<evidence type="ECO:0000259" key="9">
    <source>
        <dbReference type="PROSITE" id="PS50862"/>
    </source>
</evidence>
<dbReference type="PANTHER" id="PTHR10745">
    <property type="entry name" value="GLYCYL-TRNA SYNTHETASE/DNA POLYMERASE SUBUNIT GAMMA-2"/>
    <property type="match status" value="1"/>
</dbReference>
<evidence type="ECO:0000256" key="5">
    <source>
        <dbReference type="ARBA" id="ARBA00022741"/>
    </source>
</evidence>
<dbReference type="NCBIfam" id="TIGR00389">
    <property type="entry name" value="glyS_dimeric"/>
    <property type="match status" value="1"/>
</dbReference>
<keyword evidence="6" id="KW-0067">ATP-binding</keyword>
<evidence type="ECO:0000256" key="1">
    <source>
        <dbReference type="ARBA" id="ARBA00008226"/>
    </source>
</evidence>
<feature type="domain" description="Aminoacyl-transfer RNA synthetases class-II family profile" evidence="9">
    <location>
        <begin position="198"/>
        <end position="386"/>
    </location>
</feature>
<evidence type="ECO:0000256" key="3">
    <source>
        <dbReference type="ARBA" id="ARBA00022490"/>
    </source>
</evidence>
<dbReference type="InterPro" id="IPR006195">
    <property type="entry name" value="aa-tRNA-synth_II"/>
</dbReference>
<reference evidence="11" key="1">
    <citation type="submission" date="2017-09" db="EMBL/GenBank/DDBJ databases">
        <title>Depth-based differentiation of microbial function through sediment-hosted aquifers and enrichment of novel symbionts in the deep terrestrial subsurface.</title>
        <authorList>
            <person name="Probst A.J."/>
            <person name="Ladd B."/>
            <person name="Jarett J.K."/>
            <person name="Geller-Mcgrath D.E."/>
            <person name="Sieber C.M.K."/>
            <person name="Emerson J.B."/>
            <person name="Anantharaman K."/>
            <person name="Thomas B.C."/>
            <person name="Malmstrom R."/>
            <person name="Stieglmeier M."/>
            <person name="Klingl A."/>
            <person name="Woyke T."/>
            <person name="Ryan C.M."/>
            <person name="Banfield J.F."/>
        </authorList>
    </citation>
    <scope>NUCLEOTIDE SEQUENCE [LARGE SCALE GENOMIC DNA]</scope>
</reference>
<dbReference type="InterPro" id="IPR027031">
    <property type="entry name" value="Gly-tRNA_synthase/POLG2"/>
</dbReference>
<evidence type="ECO:0000313" key="11">
    <source>
        <dbReference type="Proteomes" id="UP000229481"/>
    </source>
</evidence>
<dbReference type="Gene3D" id="3.30.930.10">
    <property type="entry name" value="Bira Bifunctional Protein, Domain 2"/>
    <property type="match status" value="1"/>
</dbReference>
<dbReference type="SUPFAM" id="SSF52954">
    <property type="entry name" value="Class II aaRS ABD-related"/>
    <property type="match status" value="1"/>
</dbReference>
<evidence type="ECO:0000313" key="10">
    <source>
        <dbReference type="EMBL" id="PIY74030.1"/>
    </source>
</evidence>
<dbReference type="Proteomes" id="UP000229481">
    <property type="component" value="Unassembled WGS sequence"/>
</dbReference>
<dbReference type="GO" id="GO:1990742">
    <property type="term" value="C:microvesicle"/>
    <property type="evidence" value="ECO:0007669"/>
    <property type="project" value="UniProtKB-ARBA"/>
</dbReference>
<dbReference type="GO" id="GO:0005524">
    <property type="term" value="F:ATP binding"/>
    <property type="evidence" value="ECO:0007669"/>
    <property type="project" value="UniProtKB-KW"/>
</dbReference>
<organism evidence="10 11">
    <name type="scientific">Candidatus Portnoybacteria bacterium CG_4_10_14_0_8_um_filter_40_50</name>
    <dbReference type="NCBI Taxonomy" id="1974800"/>
    <lineage>
        <taxon>Bacteria</taxon>
        <taxon>Candidatus Portnoyibacteriota</taxon>
    </lineage>
</organism>
<evidence type="ECO:0000256" key="8">
    <source>
        <dbReference type="ARBA" id="ARBA00023146"/>
    </source>
</evidence>
<dbReference type="GO" id="GO:0070062">
    <property type="term" value="C:extracellular exosome"/>
    <property type="evidence" value="ECO:0007669"/>
    <property type="project" value="UniProtKB-ARBA"/>
</dbReference>
<dbReference type="AlphaFoldDB" id="A0A2M7QQB8"/>